<dbReference type="GO" id="GO:0005886">
    <property type="term" value="C:plasma membrane"/>
    <property type="evidence" value="ECO:0007669"/>
    <property type="project" value="TreeGrafter"/>
</dbReference>
<name>A0A5B7G3S6_PORTR</name>
<keyword evidence="3" id="KW-0675">Receptor</keyword>
<keyword evidence="4" id="KW-0807">Transducer</keyword>
<gene>
    <name evidence="6" type="ORF">E2C01_045672</name>
</gene>
<evidence type="ECO:0000256" key="4">
    <source>
        <dbReference type="ARBA" id="ARBA00023224"/>
    </source>
</evidence>
<evidence type="ECO:0000256" key="2">
    <source>
        <dbReference type="ARBA" id="ARBA00023040"/>
    </source>
</evidence>
<dbReference type="SUPFAM" id="SSF81321">
    <property type="entry name" value="Family A G protein-coupled receptor-like"/>
    <property type="match status" value="1"/>
</dbReference>
<reference evidence="6 7" key="1">
    <citation type="submission" date="2019-05" db="EMBL/GenBank/DDBJ databases">
        <title>Another draft genome of Portunus trituberculatus and its Hox gene families provides insights of decapod evolution.</title>
        <authorList>
            <person name="Jeong J.-H."/>
            <person name="Song I."/>
            <person name="Kim S."/>
            <person name="Choi T."/>
            <person name="Kim D."/>
            <person name="Ryu S."/>
            <person name="Kim W."/>
        </authorList>
    </citation>
    <scope>NUCLEOTIDE SEQUENCE [LARGE SCALE GENOMIC DNA]</scope>
    <source>
        <tissue evidence="6">Muscle</tissue>
    </source>
</reference>
<dbReference type="OrthoDB" id="6336509at2759"/>
<evidence type="ECO:0000256" key="5">
    <source>
        <dbReference type="SAM" id="Phobius"/>
    </source>
</evidence>
<comment type="subcellular location">
    <subcellularLocation>
        <location evidence="1">Membrane</location>
        <topology evidence="1">Multi-pass membrane protein</topology>
    </subcellularLocation>
</comment>
<sequence>MPSTGATLRRDAPIHATMVTLVVVSVDRYRRIVYPHKARLPPFIAVLGVWITSVCVVLPYAIYMNYIDLQVRWETSQVF</sequence>
<dbReference type="PANTHER" id="PTHR24238">
    <property type="entry name" value="G-PROTEIN COUPLED RECEPTOR"/>
    <property type="match status" value="1"/>
</dbReference>
<feature type="transmembrane region" description="Helical" evidence="5">
    <location>
        <begin position="42"/>
        <end position="63"/>
    </location>
</feature>
<keyword evidence="5" id="KW-0812">Transmembrane</keyword>
<evidence type="ECO:0000313" key="6">
    <source>
        <dbReference type="EMBL" id="MPC51818.1"/>
    </source>
</evidence>
<keyword evidence="2" id="KW-0297">G-protein coupled receptor</keyword>
<proteinExistence type="predicted"/>
<comment type="caution">
    <text evidence="6">The sequence shown here is derived from an EMBL/GenBank/DDBJ whole genome shotgun (WGS) entry which is preliminary data.</text>
</comment>
<protein>
    <recommendedName>
        <fullName evidence="8">G-protein coupled receptors family 1 profile domain-containing protein</fullName>
    </recommendedName>
</protein>
<organism evidence="6 7">
    <name type="scientific">Portunus trituberculatus</name>
    <name type="common">Swimming crab</name>
    <name type="synonym">Neptunus trituberculatus</name>
    <dbReference type="NCBI Taxonomy" id="210409"/>
    <lineage>
        <taxon>Eukaryota</taxon>
        <taxon>Metazoa</taxon>
        <taxon>Ecdysozoa</taxon>
        <taxon>Arthropoda</taxon>
        <taxon>Crustacea</taxon>
        <taxon>Multicrustacea</taxon>
        <taxon>Malacostraca</taxon>
        <taxon>Eumalacostraca</taxon>
        <taxon>Eucarida</taxon>
        <taxon>Decapoda</taxon>
        <taxon>Pleocyemata</taxon>
        <taxon>Brachyura</taxon>
        <taxon>Eubrachyura</taxon>
        <taxon>Portunoidea</taxon>
        <taxon>Portunidae</taxon>
        <taxon>Portuninae</taxon>
        <taxon>Portunus</taxon>
    </lineage>
</organism>
<dbReference type="Proteomes" id="UP000324222">
    <property type="component" value="Unassembled WGS sequence"/>
</dbReference>
<dbReference type="PANTHER" id="PTHR24238:SF69">
    <property type="entry name" value="G-PROTEIN COUPLED RECEPTOR 165"/>
    <property type="match status" value="1"/>
</dbReference>
<keyword evidence="5" id="KW-1133">Transmembrane helix</keyword>
<dbReference type="GO" id="GO:0008188">
    <property type="term" value="F:neuropeptide receptor activity"/>
    <property type="evidence" value="ECO:0007669"/>
    <property type="project" value="TreeGrafter"/>
</dbReference>
<evidence type="ECO:0000313" key="7">
    <source>
        <dbReference type="Proteomes" id="UP000324222"/>
    </source>
</evidence>
<keyword evidence="7" id="KW-1185">Reference proteome</keyword>
<evidence type="ECO:0000256" key="1">
    <source>
        <dbReference type="ARBA" id="ARBA00004141"/>
    </source>
</evidence>
<accession>A0A5B7G3S6</accession>
<evidence type="ECO:0000256" key="3">
    <source>
        <dbReference type="ARBA" id="ARBA00023170"/>
    </source>
</evidence>
<dbReference type="Gene3D" id="1.20.1070.10">
    <property type="entry name" value="Rhodopsin 7-helix transmembrane proteins"/>
    <property type="match status" value="1"/>
</dbReference>
<dbReference type="EMBL" id="VSRR010010434">
    <property type="protein sequence ID" value="MPC51818.1"/>
    <property type="molecule type" value="Genomic_DNA"/>
</dbReference>
<evidence type="ECO:0008006" key="8">
    <source>
        <dbReference type="Google" id="ProtNLM"/>
    </source>
</evidence>
<dbReference type="AlphaFoldDB" id="A0A5B7G3S6"/>
<keyword evidence="5" id="KW-0472">Membrane</keyword>